<dbReference type="GO" id="GO:0016020">
    <property type="term" value="C:membrane"/>
    <property type="evidence" value="ECO:0007669"/>
    <property type="project" value="UniProtKB-SubCell"/>
</dbReference>
<feature type="transmembrane region" description="Helical" evidence="6">
    <location>
        <begin position="110"/>
        <end position="128"/>
    </location>
</feature>
<comment type="caution">
    <text evidence="7">The sequence shown here is derived from an EMBL/GenBank/DDBJ whole genome shotgun (WGS) entry which is preliminary data.</text>
</comment>
<keyword evidence="4 6" id="KW-0472">Membrane</keyword>
<evidence type="ECO:0000256" key="3">
    <source>
        <dbReference type="ARBA" id="ARBA00022989"/>
    </source>
</evidence>
<dbReference type="PANTHER" id="PTHR11040">
    <property type="entry name" value="ZINC/IRON TRANSPORTER"/>
    <property type="match status" value="1"/>
</dbReference>
<evidence type="ECO:0000313" key="7">
    <source>
        <dbReference type="EMBL" id="KAL3075277.1"/>
    </source>
</evidence>
<dbReference type="GO" id="GO:0006829">
    <property type="term" value="P:zinc ion transport"/>
    <property type="evidence" value="ECO:0007669"/>
    <property type="project" value="UniProtKB-ARBA"/>
</dbReference>
<evidence type="ECO:0000256" key="5">
    <source>
        <dbReference type="SAM" id="MobiDB-lite"/>
    </source>
</evidence>
<dbReference type="EMBL" id="JBICBT010001281">
    <property type="protein sequence ID" value="KAL3075277.1"/>
    <property type="molecule type" value="Genomic_DNA"/>
</dbReference>
<evidence type="ECO:0000313" key="8">
    <source>
        <dbReference type="Proteomes" id="UP001620626"/>
    </source>
</evidence>
<feature type="transmembrane region" description="Helical" evidence="6">
    <location>
        <begin position="317"/>
        <end position="337"/>
    </location>
</feature>
<evidence type="ECO:0008006" key="9">
    <source>
        <dbReference type="Google" id="ProtNLM"/>
    </source>
</evidence>
<gene>
    <name evidence="7" type="ORF">niasHT_033851</name>
</gene>
<organism evidence="7 8">
    <name type="scientific">Heterodera trifolii</name>
    <dbReference type="NCBI Taxonomy" id="157864"/>
    <lineage>
        <taxon>Eukaryota</taxon>
        <taxon>Metazoa</taxon>
        <taxon>Ecdysozoa</taxon>
        <taxon>Nematoda</taxon>
        <taxon>Chromadorea</taxon>
        <taxon>Rhabditida</taxon>
        <taxon>Tylenchina</taxon>
        <taxon>Tylenchomorpha</taxon>
        <taxon>Tylenchoidea</taxon>
        <taxon>Heteroderidae</taxon>
        <taxon>Heteroderinae</taxon>
        <taxon>Heterodera</taxon>
    </lineage>
</organism>
<feature type="transmembrane region" description="Helical" evidence="6">
    <location>
        <begin position="381"/>
        <end position="400"/>
    </location>
</feature>
<feature type="transmembrane region" description="Helical" evidence="6">
    <location>
        <begin position="349"/>
        <end position="369"/>
    </location>
</feature>
<feature type="transmembrane region" description="Helical" evidence="6">
    <location>
        <begin position="25"/>
        <end position="45"/>
    </location>
</feature>
<feature type="compositionally biased region" description="Basic and acidic residues" evidence="5">
    <location>
        <begin position="258"/>
        <end position="268"/>
    </location>
</feature>
<dbReference type="AlphaFoldDB" id="A0ABD2I4Z2"/>
<feature type="transmembrane region" description="Helical" evidence="6">
    <location>
        <begin position="440"/>
        <end position="458"/>
    </location>
</feature>
<feature type="region of interest" description="Disordered" evidence="5">
    <location>
        <begin position="150"/>
        <end position="212"/>
    </location>
</feature>
<feature type="transmembrane region" description="Helical" evidence="6">
    <location>
        <begin position="57"/>
        <end position="83"/>
    </location>
</feature>
<name>A0ABD2I4Z2_9BILA</name>
<keyword evidence="8" id="KW-1185">Reference proteome</keyword>
<sequence length="469" mass="50100">MDAINNETTPAPIGPAKQSHDALKAVMLVVLFFSTFLASTASLPYRNFVRSRAATSPYMGGFLSLASCFGAGVFLATCLLDMLPDVLNSWARADQRVGRRWGVADGPSRPFPLCALFIAVGFLLVLILEQVAQCALEWVGQRAAAGGGGSSLFTDGHHQQRHQAVPVLQQQSQHDEGGGGGRRDSQRQPLLGDEQQQQEQHQTLSLHNEDAHGSPSFAVAAEHHQQLATSMADQQHHHHQQQSSSSVQHQQQLGAEEQEQHQQRHNGAESDGSGCANNGGTAGFDLSTLRVLLLLVALNLHACFEGISLGTFTDVSVLTQIFVALLIHKSIVGFSLGIRLVQSNLSAPIVVLCCTLFAVQVLIGGFISLALMDLLAGRGSAVYMVAAIAQAIACGTFLYITTMEILPHEFSLSSDAHQHQFGISSSTSATFALVIRGQKVALLLIGFALITAFVAIFPDADDGNGNRLI</sequence>
<evidence type="ECO:0000256" key="6">
    <source>
        <dbReference type="SAM" id="Phobius"/>
    </source>
</evidence>
<feature type="compositionally biased region" description="Low complexity" evidence="5">
    <location>
        <begin position="241"/>
        <end position="252"/>
    </location>
</feature>
<feature type="compositionally biased region" description="Low complexity" evidence="5">
    <location>
        <begin position="187"/>
        <end position="206"/>
    </location>
</feature>
<reference evidence="7 8" key="1">
    <citation type="submission" date="2024-10" db="EMBL/GenBank/DDBJ databases">
        <authorList>
            <person name="Kim D."/>
        </authorList>
    </citation>
    <scope>NUCLEOTIDE SEQUENCE [LARGE SCALE GENOMIC DNA]</scope>
    <source>
        <strain evidence="7">BH-2024</strain>
    </source>
</reference>
<comment type="subcellular location">
    <subcellularLocation>
        <location evidence="1">Membrane</location>
        <topology evidence="1">Multi-pass membrane protein</topology>
    </subcellularLocation>
</comment>
<dbReference type="Pfam" id="PF02535">
    <property type="entry name" value="Zip"/>
    <property type="match status" value="1"/>
</dbReference>
<feature type="transmembrane region" description="Helical" evidence="6">
    <location>
        <begin position="291"/>
        <end position="311"/>
    </location>
</feature>
<proteinExistence type="predicted"/>
<feature type="region of interest" description="Disordered" evidence="5">
    <location>
        <begin position="224"/>
        <end position="276"/>
    </location>
</feature>
<dbReference type="Proteomes" id="UP001620626">
    <property type="component" value="Unassembled WGS sequence"/>
</dbReference>
<dbReference type="InterPro" id="IPR003689">
    <property type="entry name" value="ZIP"/>
</dbReference>
<evidence type="ECO:0000256" key="1">
    <source>
        <dbReference type="ARBA" id="ARBA00004141"/>
    </source>
</evidence>
<feature type="compositionally biased region" description="Basic and acidic residues" evidence="5">
    <location>
        <begin position="173"/>
        <end position="186"/>
    </location>
</feature>
<evidence type="ECO:0000256" key="4">
    <source>
        <dbReference type="ARBA" id="ARBA00023136"/>
    </source>
</evidence>
<protein>
    <recommendedName>
        <fullName evidence="9">Zinc transporter ZIP1</fullName>
    </recommendedName>
</protein>
<evidence type="ECO:0000256" key="2">
    <source>
        <dbReference type="ARBA" id="ARBA00022692"/>
    </source>
</evidence>
<accession>A0ABD2I4Z2</accession>
<keyword evidence="3 6" id="KW-1133">Transmembrane helix</keyword>
<keyword evidence="2 6" id="KW-0812">Transmembrane</keyword>
<dbReference type="PANTHER" id="PTHR11040:SF140">
    <property type="entry name" value="ZRT (ZRT), IRT- (IRT-) LIKE PROTEIN TRANSPORTER"/>
    <property type="match status" value="1"/>
</dbReference>